<accession>A0ABT3INV6</accession>
<reference evidence="2 3" key="1">
    <citation type="submission" date="2022-10" db="EMBL/GenBank/DDBJ databases">
        <title>Chitinophaga nivalis PC15 sp. nov., isolated from Pyeongchang county, South Korea.</title>
        <authorList>
            <person name="Trinh H.N."/>
        </authorList>
    </citation>
    <scope>NUCLEOTIDE SEQUENCE [LARGE SCALE GENOMIC DNA]</scope>
    <source>
        <strain evidence="2 3">PC14</strain>
    </source>
</reference>
<comment type="caution">
    <text evidence="2">The sequence shown here is derived from an EMBL/GenBank/DDBJ whole genome shotgun (WGS) entry which is preliminary data.</text>
</comment>
<organism evidence="2 3">
    <name type="scientific">Chitinophaga nivalis</name>
    <dbReference type="NCBI Taxonomy" id="2991709"/>
    <lineage>
        <taxon>Bacteria</taxon>
        <taxon>Pseudomonadati</taxon>
        <taxon>Bacteroidota</taxon>
        <taxon>Chitinophagia</taxon>
        <taxon>Chitinophagales</taxon>
        <taxon>Chitinophagaceae</taxon>
        <taxon>Chitinophaga</taxon>
    </lineage>
</organism>
<evidence type="ECO:0000313" key="3">
    <source>
        <dbReference type="Proteomes" id="UP001207742"/>
    </source>
</evidence>
<dbReference type="Proteomes" id="UP001207742">
    <property type="component" value="Unassembled WGS sequence"/>
</dbReference>
<name>A0ABT3INV6_9BACT</name>
<proteinExistence type="predicted"/>
<feature type="domain" description="Helicase Helix-turn-helix" evidence="1">
    <location>
        <begin position="63"/>
        <end position="148"/>
    </location>
</feature>
<evidence type="ECO:0000313" key="2">
    <source>
        <dbReference type="EMBL" id="MCW3485656.1"/>
    </source>
</evidence>
<dbReference type="EMBL" id="JAPDNS010000002">
    <property type="protein sequence ID" value="MCW3485656.1"/>
    <property type="molecule type" value="Genomic_DNA"/>
</dbReference>
<keyword evidence="3" id="KW-1185">Reference proteome</keyword>
<gene>
    <name evidence="2" type="ORF">OL497_17240</name>
</gene>
<evidence type="ECO:0000259" key="1">
    <source>
        <dbReference type="Pfam" id="PF14493"/>
    </source>
</evidence>
<dbReference type="Pfam" id="PF14493">
    <property type="entry name" value="HTH_40"/>
    <property type="match status" value="1"/>
</dbReference>
<sequence length="162" mass="17808">MAIESDCWNKLRQVWEVSYGDVVFTSGLKDYLQLRHTDTATAAATPAVKAPAKGKVEKGSSRRGTLELYLGGKTIQDIAKERQLAIGTVESHLAQCIEAGEMDMSRFISDAKVKLITDHIRALGATAAGPIKERVGDAASFAEIRIVQWYLKKQQEAQIMND</sequence>
<dbReference type="InterPro" id="IPR029491">
    <property type="entry name" value="Helicase_HTH"/>
</dbReference>
<protein>
    <submittedName>
        <fullName evidence="2">Helix-turn-helix domain-containing protein</fullName>
    </submittedName>
</protein>